<evidence type="ECO:0000313" key="1">
    <source>
        <dbReference type="EMBL" id="SEF75028.1"/>
    </source>
</evidence>
<dbReference type="AlphaFoldDB" id="A0A1H5UKM7"/>
<evidence type="ECO:0000313" key="2">
    <source>
        <dbReference type="Proteomes" id="UP000236737"/>
    </source>
</evidence>
<organism evidence="1 2">
    <name type="scientific">Flavobacterium urumqiense</name>
    <dbReference type="NCBI Taxonomy" id="935224"/>
    <lineage>
        <taxon>Bacteria</taxon>
        <taxon>Pseudomonadati</taxon>
        <taxon>Bacteroidota</taxon>
        <taxon>Flavobacteriia</taxon>
        <taxon>Flavobacteriales</taxon>
        <taxon>Flavobacteriaceae</taxon>
        <taxon>Flavobacterium</taxon>
    </lineage>
</organism>
<name>A0A1H5UKM7_9FLAO</name>
<reference evidence="2" key="1">
    <citation type="submission" date="2016-10" db="EMBL/GenBank/DDBJ databases">
        <authorList>
            <person name="Varghese N."/>
            <person name="Submissions S."/>
        </authorList>
    </citation>
    <scope>NUCLEOTIDE SEQUENCE [LARGE SCALE GENOMIC DNA]</scope>
    <source>
        <strain evidence="2">CGMCC 1.9230</strain>
    </source>
</reference>
<keyword evidence="2" id="KW-1185">Reference proteome</keyword>
<gene>
    <name evidence="1" type="ORF">SAMN04488130_102288</name>
</gene>
<sequence>MKHIENIECFSNFDDKYYYEEVGKAKLKLCELNNDKNIQFNLIRESLDVDLNNKYLCNYTIHDVISNGAVLGELRCFKSNDYDFFTIYTFDKQ</sequence>
<accession>A0A1H5UKM7</accession>
<proteinExistence type="predicted"/>
<dbReference type="Proteomes" id="UP000236737">
    <property type="component" value="Unassembled WGS sequence"/>
</dbReference>
<dbReference type="RefSeq" id="WP_103999025.1">
    <property type="nucleotide sequence ID" value="NZ_FNVP01000002.1"/>
</dbReference>
<dbReference type="EMBL" id="FNVP01000002">
    <property type="protein sequence ID" value="SEF75028.1"/>
    <property type="molecule type" value="Genomic_DNA"/>
</dbReference>
<protein>
    <submittedName>
        <fullName evidence="1">Uncharacterized protein</fullName>
    </submittedName>
</protein>